<gene>
    <name evidence="3" type="ORF">B0T18DRAFT_420489</name>
</gene>
<name>A0AA40BP02_9PEZI</name>
<evidence type="ECO:0000313" key="3">
    <source>
        <dbReference type="EMBL" id="KAK0737755.1"/>
    </source>
</evidence>
<accession>A0AA40BP02</accession>
<keyword evidence="2" id="KW-1133">Transmembrane helix</keyword>
<evidence type="ECO:0000256" key="2">
    <source>
        <dbReference type="SAM" id="Phobius"/>
    </source>
</evidence>
<reference evidence="3" key="1">
    <citation type="submission" date="2023-06" db="EMBL/GenBank/DDBJ databases">
        <title>Genome-scale phylogeny and comparative genomics of the fungal order Sordariales.</title>
        <authorList>
            <consortium name="Lawrence Berkeley National Laboratory"/>
            <person name="Hensen N."/>
            <person name="Bonometti L."/>
            <person name="Westerberg I."/>
            <person name="Brannstrom I.O."/>
            <person name="Guillou S."/>
            <person name="Cros-Aarteil S."/>
            <person name="Calhoun S."/>
            <person name="Haridas S."/>
            <person name="Kuo A."/>
            <person name="Mondo S."/>
            <person name="Pangilinan J."/>
            <person name="Riley R."/>
            <person name="LaButti K."/>
            <person name="Andreopoulos B."/>
            <person name="Lipzen A."/>
            <person name="Chen C."/>
            <person name="Yanf M."/>
            <person name="Daum C."/>
            <person name="Ng V."/>
            <person name="Clum A."/>
            <person name="Steindorff A."/>
            <person name="Ohm R."/>
            <person name="Martin F."/>
            <person name="Silar P."/>
            <person name="Natvig D."/>
            <person name="Lalanne C."/>
            <person name="Gautier V."/>
            <person name="Ament-velasquez S.L."/>
            <person name="Kruys A."/>
            <person name="Hutchinson M.I."/>
            <person name="Powell A.J."/>
            <person name="Barry K."/>
            <person name="Miller A.N."/>
            <person name="Grigoriev I.V."/>
            <person name="Debuchy R."/>
            <person name="Gladieux P."/>
            <person name="Thoren M.H."/>
            <person name="Johannesson H."/>
        </authorList>
    </citation>
    <scope>NUCLEOTIDE SEQUENCE</scope>
    <source>
        <strain evidence="3">SMH3187-1</strain>
    </source>
</reference>
<keyword evidence="2" id="KW-0812">Transmembrane</keyword>
<feature type="transmembrane region" description="Helical" evidence="2">
    <location>
        <begin position="136"/>
        <end position="163"/>
    </location>
</feature>
<keyword evidence="2" id="KW-0472">Membrane</keyword>
<dbReference type="Proteomes" id="UP001172155">
    <property type="component" value="Unassembled WGS sequence"/>
</dbReference>
<evidence type="ECO:0000256" key="1">
    <source>
        <dbReference type="SAM" id="MobiDB-lite"/>
    </source>
</evidence>
<comment type="caution">
    <text evidence="3">The sequence shown here is derived from an EMBL/GenBank/DDBJ whole genome shotgun (WGS) entry which is preliminary data.</text>
</comment>
<evidence type="ECO:0000313" key="4">
    <source>
        <dbReference type="Proteomes" id="UP001172155"/>
    </source>
</evidence>
<protein>
    <submittedName>
        <fullName evidence="3">Uncharacterized protein</fullName>
    </submittedName>
</protein>
<proteinExistence type="predicted"/>
<dbReference type="EMBL" id="JAUKUD010000007">
    <property type="protein sequence ID" value="KAK0737755.1"/>
    <property type="molecule type" value="Genomic_DNA"/>
</dbReference>
<dbReference type="AlphaFoldDB" id="A0AA40BP02"/>
<organism evidence="3 4">
    <name type="scientific">Schizothecium vesticola</name>
    <dbReference type="NCBI Taxonomy" id="314040"/>
    <lineage>
        <taxon>Eukaryota</taxon>
        <taxon>Fungi</taxon>
        <taxon>Dikarya</taxon>
        <taxon>Ascomycota</taxon>
        <taxon>Pezizomycotina</taxon>
        <taxon>Sordariomycetes</taxon>
        <taxon>Sordariomycetidae</taxon>
        <taxon>Sordariales</taxon>
        <taxon>Schizotheciaceae</taxon>
        <taxon>Schizothecium</taxon>
    </lineage>
</organism>
<feature type="region of interest" description="Disordered" evidence="1">
    <location>
        <begin position="17"/>
        <end position="40"/>
    </location>
</feature>
<sequence>MLFKGLKVVVTFLPTGKTHRSTHQSKPALRAPPYHTSHPATMPQKARWLADDYRTSFHQASSPRTPADWTSPARGAGDGVAFLTAAHLLWPPRPSGAGARAGAGVAFHTVFALRAACALLAGAHLAALAWRTAASASAWMAASSASAFALAATLTSFWLIAFLKGMLSKRTGKLASWQYL</sequence>
<feature type="transmembrane region" description="Helical" evidence="2">
    <location>
        <begin position="110"/>
        <end position="130"/>
    </location>
</feature>
<keyword evidence="4" id="KW-1185">Reference proteome</keyword>